<evidence type="ECO:0000256" key="2">
    <source>
        <dbReference type="ARBA" id="ARBA00004613"/>
    </source>
</evidence>
<gene>
    <name evidence="17" type="primary">LOC117656348</name>
</gene>
<dbReference type="GeneID" id="117656348"/>
<dbReference type="PANTHER" id="PTHR10206:SF4">
    <property type="entry name" value="NEUTROPHILIC GRANULE PROTEIN"/>
    <property type="match status" value="1"/>
</dbReference>
<protein>
    <recommendedName>
        <fullName evidence="13">Vipericidin</fullName>
    </recommendedName>
</protein>
<dbReference type="Gene3D" id="3.10.450.10">
    <property type="match status" value="1"/>
</dbReference>
<dbReference type="PANTHER" id="PTHR10206">
    <property type="entry name" value="CATHELICIDIN"/>
    <property type="match status" value="1"/>
</dbReference>
<keyword evidence="11" id="KW-1015">Disulfide bond</keyword>
<dbReference type="FunFam" id="3.10.450.10:FF:000034">
    <property type="entry name" value="Cathelicidin-related peptide Oh-Cath"/>
    <property type="match status" value="1"/>
</dbReference>
<evidence type="ECO:0000256" key="14">
    <source>
        <dbReference type="SAM" id="MobiDB-lite"/>
    </source>
</evidence>
<evidence type="ECO:0000256" key="9">
    <source>
        <dbReference type="ARBA" id="ARBA00023022"/>
    </source>
</evidence>
<keyword evidence="10" id="KW-0472">Membrane</keyword>
<dbReference type="Pfam" id="PF00666">
    <property type="entry name" value="Cathelicidins"/>
    <property type="match status" value="1"/>
</dbReference>
<evidence type="ECO:0000256" key="13">
    <source>
        <dbReference type="ARBA" id="ARBA00030320"/>
    </source>
</evidence>
<dbReference type="InParanoid" id="A0A6P9AV67"/>
<dbReference type="GO" id="GO:0044218">
    <property type="term" value="C:other organism cell membrane"/>
    <property type="evidence" value="ECO:0007669"/>
    <property type="project" value="UniProtKB-KW"/>
</dbReference>
<dbReference type="RefSeq" id="XP_034260395.1">
    <property type="nucleotide sequence ID" value="XM_034404504.2"/>
</dbReference>
<keyword evidence="12" id="KW-1053">Target membrane</keyword>
<dbReference type="GO" id="GO:0042742">
    <property type="term" value="P:defense response to bacterium"/>
    <property type="evidence" value="ECO:0007669"/>
    <property type="project" value="UniProtKB-KW"/>
</dbReference>
<name>A0A6P9AV67_PANGU</name>
<dbReference type="FunCoup" id="A0A6P9AV67">
    <property type="interactions" value="34"/>
</dbReference>
<proteinExistence type="inferred from homology"/>
<keyword evidence="4" id="KW-0964">Secreted</keyword>
<evidence type="ECO:0000256" key="10">
    <source>
        <dbReference type="ARBA" id="ARBA00023136"/>
    </source>
</evidence>
<feature type="chain" id="PRO_5027878048" description="Vipericidin" evidence="15">
    <location>
        <begin position="20"/>
        <end position="190"/>
    </location>
</feature>
<dbReference type="GO" id="GO:0005615">
    <property type="term" value="C:extracellular space"/>
    <property type="evidence" value="ECO:0007669"/>
    <property type="project" value="TreeGrafter"/>
</dbReference>
<keyword evidence="5" id="KW-0929">Antimicrobial</keyword>
<dbReference type="KEGG" id="pgut:117656348"/>
<dbReference type="AlphaFoldDB" id="A0A6P9AV67"/>
<reference evidence="17" key="1">
    <citation type="submission" date="2025-08" db="UniProtKB">
        <authorList>
            <consortium name="RefSeq"/>
        </authorList>
    </citation>
    <scope>IDENTIFICATION</scope>
    <source>
        <tissue evidence="17">Blood</tissue>
    </source>
</reference>
<accession>A0A6P9AV67</accession>
<feature type="signal peptide" evidence="15">
    <location>
        <begin position="1"/>
        <end position="19"/>
    </location>
</feature>
<feature type="compositionally biased region" description="Basic and acidic residues" evidence="14">
    <location>
        <begin position="140"/>
        <end position="154"/>
    </location>
</feature>
<evidence type="ECO:0000256" key="1">
    <source>
        <dbReference type="ARBA" id="ARBA00004175"/>
    </source>
</evidence>
<evidence type="ECO:0000256" key="3">
    <source>
        <dbReference type="ARBA" id="ARBA00005320"/>
    </source>
</evidence>
<evidence type="ECO:0000256" key="11">
    <source>
        <dbReference type="ARBA" id="ARBA00023157"/>
    </source>
</evidence>
<dbReference type="OMA" id="RSYYFFE"/>
<keyword evidence="7" id="KW-0165">Cleavage on pair of basic residues</keyword>
<evidence type="ECO:0000313" key="16">
    <source>
        <dbReference type="Proteomes" id="UP001652622"/>
    </source>
</evidence>
<evidence type="ECO:0000256" key="7">
    <source>
        <dbReference type="ARBA" id="ARBA00022685"/>
    </source>
</evidence>
<evidence type="ECO:0000256" key="12">
    <source>
        <dbReference type="ARBA" id="ARBA00023298"/>
    </source>
</evidence>
<evidence type="ECO:0000256" key="4">
    <source>
        <dbReference type="ARBA" id="ARBA00022525"/>
    </source>
</evidence>
<dbReference type="InterPro" id="IPR046350">
    <property type="entry name" value="Cystatin_sf"/>
</dbReference>
<evidence type="ECO:0000256" key="6">
    <source>
        <dbReference type="ARBA" id="ARBA00022537"/>
    </source>
</evidence>
<keyword evidence="9" id="KW-0044">Antibiotic</keyword>
<keyword evidence="8 15" id="KW-0732">Signal</keyword>
<dbReference type="SUPFAM" id="SSF54403">
    <property type="entry name" value="Cystatin/monellin"/>
    <property type="match status" value="1"/>
</dbReference>
<dbReference type="Proteomes" id="UP001652622">
    <property type="component" value="Unplaced"/>
</dbReference>
<evidence type="ECO:0000313" key="17">
    <source>
        <dbReference type="RefSeq" id="XP_034260395.1"/>
    </source>
</evidence>
<comment type="subcellular location">
    <subcellularLocation>
        <location evidence="2">Secreted</location>
    </subcellularLocation>
    <subcellularLocation>
        <location evidence="1">Target cell membrane</location>
    </subcellularLocation>
</comment>
<evidence type="ECO:0000256" key="15">
    <source>
        <dbReference type="SAM" id="SignalP"/>
    </source>
</evidence>
<keyword evidence="16" id="KW-1185">Reference proteome</keyword>
<evidence type="ECO:0000256" key="8">
    <source>
        <dbReference type="ARBA" id="ARBA00022729"/>
    </source>
</evidence>
<comment type="similarity">
    <text evidence="3">Belongs to the cathelicidin family.</text>
</comment>
<dbReference type="InterPro" id="IPR001894">
    <property type="entry name" value="Cathelicidin-like"/>
</dbReference>
<evidence type="ECO:0000256" key="5">
    <source>
        <dbReference type="ARBA" id="ARBA00022529"/>
    </source>
</evidence>
<feature type="region of interest" description="Disordered" evidence="14">
    <location>
        <begin position="126"/>
        <end position="156"/>
    </location>
</feature>
<organism evidence="16 17">
    <name type="scientific">Pantherophis guttatus</name>
    <name type="common">Corn snake</name>
    <name type="synonym">Elaphe guttata</name>
    <dbReference type="NCBI Taxonomy" id="94885"/>
    <lineage>
        <taxon>Eukaryota</taxon>
        <taxon>Metazoa</taxon>
        <taxon>Chordata</taxon>
        <taxon>Craniata</taxon>
        <taxon>Vertebrata</taxon>
        <taxon>Euteleostomi</taxon>
        <taxon>Lepidosauria</taxon>
        <taxon>Squamata</taxon>
        <taxon>Bifurcata</taxon>
        <taxon>Unidentata</taxon>
        <taxon>Episquamata</taxon>
        <taxon>Toxicofera</taxon>
        <taxon>Serpentes</taxon>
        <taxon>Colubroidea</taxon>
        <taxon>Colubridae</taxon>
        <taxon>Colubrinae</taxon>
        <taxon>Pantherophis</taxon>
    </lineage>
</organism>
<keyword evidence="6" id="KW-1052">Target cell membrane</keyword>
<sequence length="190" mass="22090">MDWKTLLVVGALTIGGTFSLPHKPLPYDKAVELGVAIYNSKAAENFLYRLLEAVPQPEWDPNSESTQVLKFTMKETVCPVKSEHSLEECDFQEDGEVRQCRSYYFFEERPPVIVVICAPVAGLEEKKREEEEKEEEGKEVEDKQEEKKEEEGKGQPRRVKRFKKFFKKIKNGIKTFIKKTQMAIGSHFRW</sequence>